<reference evidence="11" key="2">
    <citation type="submission" date="2024-01" db="EMBL/GenBank/DDBJ databases">
        <title>Comparative genomics of Cryptococcus and Kwoniella reveals pathogenesis evolution and contrasting modes of karyotype evolution via chromosome fusion or intercentromeric recombination.</title>
        <authorList>
            <person name="Coelho M.A."/>
            <person name="David-Palma M."/>
            <person name="Shea T."/>
            <person name="Bowers K."/>
            <person name="McGinley-Smith S."/>
            <person name="Mohammad A.W."/>
            <person name="Gnirke A."/>
            <person name="Yurkov A.M."/>
            <person name="Nowrousian M."/>
            <person name="Sun S."/>
            <person name="Cuomo C.A."/>
            <person name="Heitman J."/>
        </authorList>
    </citation>
    <scope>NUCLEOTIDE SEQUENCE</scope>
    <source>
        <strain evidence="11">CBS 12478</strain>
    </source>
</reference>
<gene>
    <name evidence="11" type="ORF">CI109_105084</name>
</gene>
<dbReference type="EMBL" id="CP144059">
    <property type="protein sequence ID" value="WWD20608.1"/>
    <property type="molecule type" value="Genomic_DNA"/>
</dbReference>
<evidence type="ECO:0000256" key="8">
    <source>
        <dbReference type="PIRNR" id="PIRNR002744"/>
    </source>
</evidence>
<evidence type="ECO:0000313" key="11">
    <source>
        <dbReference type="EMBL" id="WWD20608.1"/>
    </source>
</evidence>
<protein>
    <submittedName>
        <fullName evidence="11">Uncharacterized protein</fullName>
    </submittedName>
</protein>
<feature type="transmembrane region" description="Helical" evidence="10">
    <location>
        <begin position="84"/>
        <end position="106"/>
    </location>
</feature>
<feature type="transmembrane region" description="Helical" evidence="10">
    <location>
        <begin position="347"/>
        <end position="365"/>
    </location>
</feature>
<dbReference type="GeneID" id="43589614"/>
<dbReference type="Pfam" id="PF02133">
    <property type="entry name" value="Transp_cyt_pur"/>
    <property type="match status" value="1"/>
</dbReference>
<dbReference type="KEGG" id="ksn:43589614"/>
<evidence type="ECO:0000256" key="7">
    <source>
        <dbReference type="ARBA" id="ARBA00023136"/>
    </source>
</evidence>
<feature type="region of interest" description="Disordered" evidence="9">
    <location>
        <begin position="1"/>
        <end position="30"/>
    </location>
</feature>
<keyword evidence="5 10" id="KW-0812">Transmembrane</keyword>
<dbReference type="PIRSF" id="PIRSF002744">
    <property type="entry name" value="Pur-cyt_permease"/>
    <property type="match status" value="1"/>
</dbReference>
<dbReference type="InterPro" id="IPR026030">
    <property type="entry name" value="Pur-cyt_permease_Fcy2/21/22"/>
</dbReference>
<evidence type="ECO:0000256" key="2">
    <source>
        <dbReference type="ARBA" id="ARBA00008974"/>
    </source>
</evidence>
<dbReference type="InterPro" id="IPR001248">
    <property type="entry name" value="Pur-cyt_permease"/>
</dbReference>
<evidence type="ECO:0000256" key="5">
    <source>
        <dbReference type="ARBA" id="ARBA00022692"/>
    </source>
</evidence>
<feature type="transmembrane region" description="Helical" evidence="10">
    <location>
        <begin position="150"/>
        <end position="172"/>
    </location>
</feature>
<feature type="compositionally biased region" description="Basic and acidic residues" evidence="9">
    <location>
        <begin position="1"/>
        <end position="18"/>
    </location>
</feature>
<evidence type="ECO:0000256" key="6">
    <source>
        <dbReference type="ARBA" id="ARBA00022989"/>
    </source>
</evidence>
<keyword evidence="3 8" id="KW-0813">Transport</keyword>
<feature type="transmembrane region" description="Helical" evidence="10">
    <location>
        <begin position="251"/>
        <end position="271"/>
    </location>
</feature>
<organism evidence="11 12">
    <name type="scientific">Kwoniella shandongensis</name>
    <dbReference type="NCBI Taxonomy" id="1734106"/>
    <lineage>
        <taxon>Eukaryota</taxon>
        <taxon>Fungi</taxon>
        <taxon>Dikarya</taxon>
        <taxon>Basidiomycota</taxon>
        <taxon>Agaricomycotina</taxon>
        <taxon>Tremellomycetes</taxon>
        <taxon>Tremellales</taxon>
        <taxon>Cryptococcaceae</taxon>
        <taxon>Kwoniella</taxon>
    </lineage>
</organism>
<keyword evidence="6 10" id="KW-1133">Transmembrane helix</keyword>
<feature type="transmembrane region" description="Helical" evidence="10">
    <location>
        <begin position="500"/>
        <end position="517"/>
    </location>
</feature>
<dbReference type="PANTHER" id="PTHR31806">
    <property type="entry name" value="PURINE-CYTOSINE PERMEASE FCY2-RELATED"/>
    <property type="match status" value="1"/>
</dbReference>
<dbReference type="PANTHER" id="PTHR31806:SF1">
    <property type="entry name" value="PURINE-CYTOSINE PERMEASE FCY2-RELATED"/>
    <property type="match status" value="1"/>
</dbReference>
<feature type="transmembrane region" description="Helical" evidence="10">
    <location>
        <begin position="118"/>
        <end position="138"/>
    </location>
</feature>
<feature type="transmembrane region" description="Helical" evidence="10">
    <location>
        <begin position="192"/>
        <end position="210"/>
    </location>
</feature>
<name>A0A5M6BWK4_9TREE</name>
<dbReference type="GO" id="GO:0005886">
    <property type="term" value="C:plasma membrane"/>
    <property type="evidence" value="ECO:0007669"/>
    <property type="project" value="TreeGrafter"/>
</dbReference>
<comment type="subcellular location">
    <subcellularLocation>
        <location evidence="1">Membrane</location>
        <topology evidence="1">Multi-pass membrane protein</topology>
    </subcellularLocation>
</comment>
<feature type="transmembrane region" description="Helical" evidence="10">
    <location>
        <begin position="219"/>
        <end position="239"/>
    </location>
</feature>
<keyword evidence="7 8" id="KW-0472">Membrane</keyword>
<keyword evidence="12" id="KW-1185">Reference proteome</keyword>
<feature type="transmembrane region" description="Helical" evidence="10">
    <location>
        <begin position="455"/>
        <end position="480"/>
    </location>
</feature>
<dbReference type="Proteomes" id="UP000322225">
    <property type="component" value="Chromosome 9"/>
</dbReference>
<dbReference type="GO" id="GO:0015851">
    <property type="term" value="P:nucleobase transport"/>
    <property type="evidence" value="ECO:0007669"/>
    <property type="project" value="UniProtKB-ARBA"/>
</dbReference>
<keyword evidence="4" id="KW-0597">Phosphoprotein</keyword>
<accession>A0A5M6BWK4</accession>
<dbReference type="GO" id="GO:0000329">
    <property type="term" value="C:fungal-type vacuole membrane"/>
    <property type="evidence" value="ECO:0007669"/>
    <property type="project" value="TreeGrafter"/>
</dbReference>
<dbReference type="FunFam" id="1.10.4160.10:FF:000002">
    <property type="entry name" value="Purine-cytosine permease fcyB"/>
    <property type="match status" value="1"/>
</dbReference>
<reference evidence="11" key="1">
    <citation type="submission" date="2017-08" db="EMBL/GenBank/DDBJ databases">
        <authorList>
            <person name="Cuomo C."/>
            <person name="Billmyre B."/>
            <person name="Heitman J."/>
        </authorList>
    </citation>
    <scope>NUCLEOTIDE SEQUENCE</scope>
    <source>
        <strain evidence="11">CBS 12478</strain>
    </source>
</reference>
<dbReference type="GO" id="GO:0022857">
    <property type="term" value="F:transmembrane transporter activity"/>
    <property type="evidence" value="ECO:0007669"/>
    <property type="project" value="InterPro"/>
</dbReference>
<evidence type="ECO:0000313" key="12">
    <source>
        <dbReference type="Proteomes" id="UP000322225"/>
    </source>
</evidence>
<dbReference type="Gene3D" id="1.10.4160.10">
    <property type="entry name" value="Hydantoin permease"/>
    <property type="match status" value="1"/>
</dbReference>
<comment type="similarity">
    <text evidence="2 8">Belongs to the purine-cytosine permease (2.A.39) family.</text>
</comment>
<feature type="transmembrane region" description="Helical" evidence="10">
    <location>
        <begin position="377"/>
        <end position="400"/>
    </location>
</feature>
<evidence type="ECO:0000256" key="3">
    <source>
        <dbReference type="ARBA" id="ARBA00022448"/>
    </source>
</evidence>
<evidence type="ECO:0000256" key="9">
    <source>
        <dbReference type="SAM" id="MobiDB-lite"/>
    </source>
</evidence>
<evidence type="ECO:0000256" key="10">
    <source>
        <dbReference type="SAM" id="Phobius"/>
    </source>
</evidence>
<feature type="transmembrane region" description="Helical" evidence="10">
    <location>
        <begin position="291"/>
        <end position="314"/>
    </location>
</feature>
<dbReference type="AlphaFoldDB" id="A0A5M6BWK4"/>
<proteinExistence type="inferred from homology"/>
<dbReference type="OrthoDB" id="2116389at2759"/>
<evidence type="ECO:0000256" key="1">
    <source>
        <dbReference type="ARBA" id="ARBA00004141"/>
    </source>
</evidence>
<evidence type="ECO:0000256" key="4">
    <source>
        <dbReference type="ARBA" id="ARBA00022553"/>
    </source>
</evidence>
<sequence length="524" mass="57088">MSDIEKGVSPVEDGKYPYDEPSSSTAFDRPGYTEDLEAPGQLTGWAKFNYWNRKLEHKMGIETRGIERVPESERPDTRLYHNTFIWLACNCVLPTLGIGVLGPLLFELGLGDSMLSIVFFNCFTAMIPAYMSTFGPKLGLRQMTSARFSWGFYGAKLVALLNCIACVGWSIINTIAGAQTLRAVSEYKLSPAVGTVIIAITTLAIGMFGYRQVHKFEQYAWIPTAITFLVLLGVSAKHLANTPMPVGQGEAASVLSFGGTIWGFAIGWSSLSSDYNVYMPAEAKSWKVFGWTYLGLIVPLILVQWLGAAIGAAATVVEDWGAAYAEHEIGGLLGAIMIPSMHGGGKFFMVLLVLSVTANNVINVYSMGMSISVVSKWIAAVPRIVWPFVITAIYIPLAIVGANHFSSTLENFLNVLGYWLAIYVTVVLEEHFIFRKANYDNYNAAETWNRSDMLPVGYAAVAAGCVGVAGAVLGMAQVWYIGPIGALVGGPDPFGGDVGWLLALSFTAITFPPLRMLERRWLKR</sequence>
<dbReference type="RefSeq" id="XP_031860184.1">
    <property type="nucleotide sequence ID" value="XM_032005465.1"/>
</dbReference>
<feature type="transmembrane region" description="Helical" evidence="10">
    <location>
        <begin position="412"/>
        <end position="434"/>
    </location>
</feature>